<evidence type="ECO:0000256" key="4">
    <source>
        <dbReference type="ARBA" id="ARBA00022691"/>
    </source>
</evidence>
<organism evidence="9">
    <name type="scientific">Vecturithrix granuli</name>
    <dbReference type="NCBI Taxonomy" id="1499967"/>
    <lineage>
        <taxon>Bacteria</taxon>
        <taxon>Candidatus Moduliflexota</taxon>
        <taxon>Candidatus Vecturitrichia</taxon>
        <taxon>Candidatus Vecturitrichales</taxon>
        <taxon>Candidatus Vecturitrichaceae</taxon>
        <taxon>Candidatus Vecturithrix</taxon>
    </lineage>
</organism>
<keyword evidence="5" id="KW-0680">Restriction system</keyword>
<keyword evidence="9" id="KW-0547">Nucleotide-binding</keyword>
<feature type="domain" description="Type II methyltransferase M.TaqI-like" evidence="8">
    <location>
        <begin position="41"/>
        <end position="191"/>
    </location>
</feature>
<dbReference type="EC" id="2.1.1.72" evidence="1"/>
<dbReference type="InterPro" id="IPR050953">
    <property type="entry name" value="N4_N6_ade-DNA_methylase"/>
</dbReference>
<keyword evidence="4" id="KW-0949">S-adenosyl-L-methionine</keyword>
<name>A0A081C1T9_VECG1</name>
<proteinExistence type="predicted"/>
<evidence type="ECO:0000259" key="8">
    <source>
        <dbReference type="Pfam" id="PF07669"/>
    </source>
</evidence>
<keyword evidence="9" id="KW-0067">ATP-binding</keyword>
<keyword evidence="2" id="KW-0489">Methyltransferase</keyword>
<evidence type="ECO:0000256" key="5">
    <source>
        <dbReference type="ARBA" id="ARBA00022747"/>
    </source>
</evidence>
<evidence type="ECO:0000313" key="10">
    <source>
        <dbReference type="Proteomes" id="UP000030661"/>
    </source>
</evidence>
<evidence type="ECO:0000256" key="3">
    <source>
        <dbReference type="ARBA" id="ARBA00022679"/>
    </source>
</evidence>
<dbReference type="PROSITE" id="PS00092">
    <property type="entry name" value="N6_MTASE"/>
    <property type="match status" value="1"/>
</dbReference>
<evidence type="ECO:0000256" key="6">
    <source>
        <dbReference type="ARBA" id="ARBA00023125"/>
    </source>
</evidence>
<dbReference type="PRINTS" id="PR00507">
    <property type="entry name" value="N12N6MTFRASE"/>
</dbReference>
<keyword evidence="9" id="KW-0378">Hydrolase</keyword>
<dbReference type="Pfam" id="PF07669">
    <property type="entry name" value="Eco57I"/>
    <property type="match status" value="1"/>
</dbReference>
<dbReference type="GO" id="GO:0004386">
    <property type="term" value="F:helicase activity"/>
    <property type="evidence" value="ECO:0007669"/>
    <property type="project" value="UniProtKB-KW"/>
</dbReference>
<dbReference type="PANTHER" id="PTHR33841">
    <property type="entry name" value="DNA METHYLTRANSFERASE YEEA-RELATED"/>
    <property type="match status" value="1"/>
</dbReference>
<dbReference type="InterPro" id="IPR002052">
    <property type="entry name" value="DNA_methylase_N6_adenine_CS"/>
</dbReference>
<keyword evidence="6" id="KW-0238">DNA-binding</keyword>
<protein>
    <recommendedName>
        <fullName evidence="1">site-specific DNA-methyltransferase (adenine-specific)</fullName>
        <ecNumber evidence="1">2.1.1.72</ecNumber>
    </recommendedName>
</protein>
<evidence type="ECO:0000256" key="1">
    <source>
        <dbReference type="ARBA" id="ARBA00011900"/>
    </source>
</evidence>
<keyword evidence="10" id="KW-1185">Reference proteome</keyword>
<dbReference type="STRING" id="1499967.U27_05518"/>
<dbReference type="GO" id="GO:0003677">
    <property type="term" value="F:DNA binding"/>
    <property type="evidence" value="ECO:0007669"/>
    <property type="project" value="UniProtKB-KW"/>
</dbReference>
<dbReference type="GO" id="GO:0009007">
    <property type="term" value="F:site-specific DNA-methyltransferase (adenine-specific) activity"/>
    <property type="evidence" value="ECO:0007669"/>
    <property type="project" value="UniProtKB-EC"/>
</dbReference>
<keyword evidence="3" id="KW-0808">Transferase</keyword>
<evidence type="ECO:0000313" key="9">
    <source>
        <dbReference type="EMBL" id="GAK58544.1"/>
    </source>
</evidence>
<keyword evidence="9" id="KW-0347">Helicase</keyword>
<dbReference type="Proteomes" id="UP000030661">
    <property type="component" value="Unassembled WGS sequence"/>
</dbReference>
<gene>
    <name evidence="9" type="ORF">U27_05518</name>
</gene>
<dbReference type="eggNOG" id="COG0827">
    <property type="taxonomic scope" value="Bacteria"/>
</dbReference>
<dbReference type="EMBL" id="DF820467">
    <property type="protein sequence ID" value="GAK58544.1"/>
    <property type="molecule type" value="Genomic_DNA"/>
</dbReference>
<dbReference type="GO" id="GO:0032259">
    <property type="term" value="P:methylation"/>
    <property type="evidence" value="ECO:0007669"/>
    <property type="project" value="UniProtKB-KW"/>
</dbReference>
<dbReference type="InterPro" id="IPR011639">
    <property type="entry name" value="MethylTrfase_TaqI-like_dom"/>
</dbReference>
<sequence>MVKVKKMIAEAEHIDDARIREAELRQVRQKHFEARHPKIKEKYRKEDEHLRHELAELLKKAGFPSDLTDRLARWNPYDQNTSADFFDPEWMFGLQDGFDILIGNPPYINIESIDLNLKQTLFETYETCKGRTDIYIAFIKGMMKKLQPFGNLIFIIPYGFTNQRYASLLRELLAKRYFVREIMDTSNYHVFDTANVKNRILSITNCTNQEKTKIKIVKEQSDFEHGIFQEYTINQRVFLFCLRVEKLAQARTTNLSKSCTSISSRFN</sequence>
<dbReference type="GO" id="GO:0009307">
    <property type="term" value="P:DNA restriction-modification system"/>
    <property type="evidence" value="ECO:0007669"/>
    <property type="project" value="UniProtKB-KW"/>
</dbReference>
<dbReference type="AlphaFoldDB" id="A0A081C1T9"/>
<dbReference type="PANTHER" id="PTHR33841:SF6">
    <property type="entry name" value="TYPE II METHYLTRANSFERASE M.HINDII"/>
    <property type="match status" value="1"/>
</dbReference>
<reference evidence="9" key="1">
    <citation type="journal article" date="2015" name="PeerJ">
        <title>First genomic representation of candidate bacterial phylum KSB3 points to enhanced environmental sensing as a trigger of wastewater bulking.</title>
        <authorList>
            <person name="Sekiguchi Y."/>
            <person name="Ohashi A."/>
            <person name="Parks D.H."/>
            <person name="Yamauchi T."/>
            <person name="Tyson G.W."/>
            <person name="Hugenholtz P."/>
        </authorList>
    </citation>
    <scope>NUCLEOTIDE SEQUENCE [LARGE SCALE GENOMIC DNA]</scope>
</reference>
<dbReference type="HOGENOM" id="CLU_1040758_0_0_0"/>
<evidence type="ECO:0000256" key="2">
    <source>
        <dbReference type="ARBA" id="ARBA00022603"/>
    </source>
</evidence>
<accession>A0A081C1T9</accession>
<comment type="catalytic activity">
    <reaction evidence="7">
        <text>a 2'-deoxyadenosine in DNA + S-adenosyl-L-methionine = an N(6)-methyl-2'-deoxyadenosine in DNA + S-adenosyl-L-homocysteine + H(+)</text>
        <dbReference type="Rhea" id="RHEA:15197"/>
        <dbReference type="Rhea" id="RHEA-COMP:12418"/>
        <dbReference type="Rhea" id="RHEA-COMP:12419"/>
        <dbReference type="ChEBI" id="CHEBI:15378"/>
        <dbReference type="ChEBI" id="CHEBI:57856"/>
        <dbReference type="ChEBI" id="CHEBI:59789"/>
        <dbReference type="ChEBI" id="CHEBI:90615"/>
        <dbReference type="ChEBI" id="CHEBI:90616"/>
        <dbReference type="EC" id="2.1.1.72"/>
    </reaction>
</comment>
<dbReference type="Gene3D" id="3.40.50.150">
    <property type="entry name" value="Vaccinia Virus protein VP39"/>
    <property type="match status" value="1"/>
</dbReference>
<evidence type="ECO:0000256" key="7">
    <source>
        <dbReference type="ARBA" id="ARBA00047942"/>
    </source>
</evidence>
<dbReference type="InterPro" id="IPR029063">
    <property type="entry name" value="SAM-dependent_MTases_sf"/>
</dbReference>
<dbReference type="SUPFAM" id="SSF53335">
    <property type="entry name" value="S-adenosyl-L-methionine-dependent methyltransferases"/>
    <property type="match status" value="1"/>
</dbReference>